<dbReference type="InterPro" id="IPR001667">
    <property type="entry name" value="DDH_dom"/>
</dbReference>
<evidence type="ECO:0000259" key="2">
    <source>
        <dbReference type="Pfam" id="PF02272"/>
    </source>
</evidence>
<gene>
    <name evidence="3" type="ORF">IAA63_07460</name>
</gene>
<dbReference type="GO" id="GO:0003676">
    <property type="term" value="F:nucleic acid binding"/>
    <property type="evidence" value="ECO:0007669"/>
    <property type="project" value="InterPro"/>
</dbReference>
<dbReference type="InterPro" id="IPR051319">
    <property type="entry name" value="Oligoribo/pAp-PDE_c-di-AMP_PDE"/>
</dbReference>
<comment type="caution">
    <text evidence="3">The sequence shown here is derived from an EMBL/GenBank/DDBJ whole genome shotgun (WGS) entry which is preliminary data.</text>
</comment>
<proteinExistence type="predicted"/>
<feature type="domain" description="DDH" evidence="1">
    <location>
        <begin position="14"/>
        <end position="153"/>
    </location>
</feature>
<dbReference type="Pfam" id="PF01368">
    <property type="entry name" value="DHH"/>
    <property type="match status" value="1"/>
</dbReference>
<dbReference type="AlphaFoldDB" id="A0A9D1NUB3"/>
<evidence type="ECO:0000313" key="4">
    <source>
        <dbReference type="Proteomes" id="UP000886723"/>
    </source>
</evidence>
<dbReference type="Gene3D" id="3.10.310.30">
    <property type="match status" value="1"/>
</dbReference>
<dbReference type="PANTHER" id="PTHR47618">
    <property type="entry name" value="BIFUNCTIONAL OLIGORIBONUCLEASE AND PAP PHOSPHATASE NRNA"/>
    <property type="match status" value="1"/>
</dbReference>
<evidence type="ECO:0000259" key="1">
    <source>
        <dbReference type="Pfam" id="PF01368"/>
    </source>
</evidence>
<reference evidence="3" key="2">
    <citation type="journal article" date="2021" name="PeerJ">
        <title>Extensive microbial diversity within the chicken gut microbiome revealed by metagenomics and culture.</title>
        <authorList>
            <person name="Gilroy R."/>
            <person name="Ravi A."/>
            <person name="Getino M."/>
            <person name="Pursley I."/>
            <person name="Horton D.L."/>
            <person name="Alikhan N.F."/>
            <person name="Baker D."/>
            <person name="Gharbi K."/>
            <person name="Hall N."/>
            <person name="Watson M."/>
            <person name="Adriaenssens E.M."/>
            <person name="Foster-Nyarko E."/>
            <person name="Jarju S."/>
            <person name="Secka A."/>
            <person name="Antonio M."/>
            <person name="Oren A."/>
            <person name="Chaudhuri R.R."/>
            <person name="La Ragione R."/>
            <person name="Hildebrand F."/>
            <person name="Pallen M.J."/>
        </authorList>
    </citation>
    <scope>NUCLEOTIDE SEQUENCE</scope>
    <source>
        <strain evidence="3">ChiBcec2-4451</strain>
    </source>
</reference>
<accession>A0A9D1NUB3</accession>
<feature type="domain" description="DHHA1" evidence="2">
    <location>
        <begin position="222"/>
        <end position="313"/>
    </location>
</feature>
<organism evidence="3 4">
    <name type="scientific">Candidatus Pullilachnospira stercoravium</name>
    <dbReference type="NCBI Taxonomy" id="2840913"/>
    <lineage>
        <taxon>Bacteria</taxon>
        <taxon>Bacillati</taxon>
        <taxon>Bacillota</taxon>
        <taxon>Clostridia</taxon>
        <taxon>Lachnospirales</taxon>
        <taxon>Lachnospiraceae</taxon>
        <taxon>Lachnospiraceae incertae sedis</taxon>
        <taxon>Candidatus Pullilachnospira</taxon>
    </lineage>
</organism>
<dbReference type="InterPro" id="IPR003156">
    <property type="entry name" value="DHHA1_dom"/>
</dbReference>
<dbReference type="Gene3D" id="3.90.1640.10">
    <property type="entry name" value="inorganic pyrophosphatase (n-terminal core)"/>
    <property type="match status" value="1"/>
</dbReference>
<evidence type="ECO:0000313" key="3">
    <source>
        <dbReference type="EMBL" id="HIV12960.1"/>
    </source>
</evidence>
<dbReference type="EMBL" id="DVON01000164">
    <property type="protein sequence ID" value="HIV12960.1"/>
    <property type="molecule type" value="Genomic_DNA"/>
</dbReference>
<dbReference type="Proteomes" id="UP000886723">
    <property type="component" value="Unassembled WGS sequence"/>
</dbReference>
<dbReference type="InterPro" id="IPR038763">
    <property type="entry name" value="DHH_sf"/>
</dbReference>
<sequence>MNNIASILEGVRSVAIAGHTRPDGDCVGSCMGMYLYLKENYPEIQADVYLEEPRDVFSYIEDIGRVHTSWPEEKAYDLFLLFDVSSRDRIGVAAQGLETAKNTVCIDHHVTNSGIARINHICPEASSTCEVLYELLEDTRIGKACAEALYTGIIHDTGVFQYSCTSERTMQIGGRLIAKGIPFDQIIQDSFYTKTYVQNQILGRTIMESIMLLDGQCIVGYLKQKDLKFYGVTPADLDGIVNQLRITRGVEVAIFLYETGVQEYKVSMRSNGKVDVAAIALFFGGGGHTRAAGCTMQGSVHDVINALTEPIEKQLRE</sequence>
<reference evidence="3" key="1">
    <citation type="submission" date="2020-10" db="EMBL/GenBank/DDBJ databases">
        <authorList>
            <person name="Gilroy R."/>
        </authorList>
    </citation>
    <scope>NUCLEOTIDE SEQUENCE</scope>
    <source>
        <strain evidence="3">ChiBcec2-4451</strain>
    </source>
</reference>
<dbReference type="PANTHER" id="PTHR47618:SF1">
    <property type="entry name" value="BIFUNCTIONAL OLIGORIBONUCLEASE AND PAP PHOSPHATASE NRNA"/>
    <property type="match status" value="1"/>
</dbReference>
<name>A0A9D1NUB3_9FIRM</name>
<dbReference type="Pfam" id="PF02272">
    <property type="entry name" value="DHHA1"/>
    <property type="match status" value="1"/>
</dbReference>
<dbReference type="SUPFAM" id="SSF64182">
    <property type="entry name" value="DHH phosphoesterases"/>
    <property type="match status" value="1"/>
</dbReference>
<protein>
    <submittedName>
        <fullName evidence="3">Bifunctional oligoribonuclease/PAP phosphatase NrnA</fullName>
    </submittedName>
</protein>